<dbReference type="Pfam" id="PF10074">
    <property type="entry name" value="RovC_DNA-bd"/>
    <property type="match status" value="1"/>
</dbReference>
<dbReference type="AlphaFoldDB" id="A0AAQ0KM06"/>
<reference evidence="2 3" key="1">
    <citation type="submission" date="2018-08" db="EMBL/GenBank/DDBJ databases">
        <title>Genomic Encyclopedia of Archaeal and Bacterial Type Strains, Phase II (KMG-II): from individual species to whole genera.</title>
        <authorList>
            <person name="Goeker M."/>
        </authorList>
    </citation>
    <scope>NUCLEOTIDE SEQUENCE [LARGE SCALE GENOMIC DNA]</scope>
    <source>
        <strain evidence="2 3">DSM 582</strain>
    </source>
</reference>
<dbReference type="Proteomes" id="UP000256794">
    <property type="component" value="Unassembled WGS sequence"/>
</dbReference>
<dbReference type="RefSeq" id="WP_036757804.1">
    <property type="nucleotide sequence ID" value="NZ_CP035284.1"/>
</dbReference>
<comment type="caution">
    <text evidence="2">The sequence shown here is derived from an EMBL/GenBank/DDBJ whole genome shotgun (WGS) entry which is preliminary data.</text>
</comment>
<keyword evidence="3" id="KW-1185">Reference proteome</keyword>
<evidence type="ECO:0000313" key="3">
    <source>
        <dbReference type="Proteomes" id="UP000256794"/>
    </source>
</evidence>
<dbReference type="EMBL" id="QUMX01000018">
    <property type="protein sequence ID" value="REG45882.1"/>
    <property type="molecule type" value="Genomic_DNA"/>
</dbReference>
<gene>
    <name evidence="2" type="ORF">ATH84_101849</name>
</gene>
<evidence type="ECO:0000313" key="2">
    <source>
        <dbReference type="EMBL" id="REG45882.1"/>
    </source>
</evidence>
<organism evidence="2 3">
    <name type="scientific">Paracoccus versutus</name>
    <name type="common">Thiobacillus versutus</name>
    <dbReference type="NCBI Taxonomy" id="34007"/>
    <lineage>
        <taxon>Bacteria</taxon>
        <taxon>Pseudomonadati</taxon>
        <taxon>Pseudomonadota</taxon>
        <taxon>Alphaproteobacteria</taxon>
        <taxon>Rhodobacterales</taxon>
        <taxon>Paracoccaceae</taxon>
        <taxon>Paracoccus</taxon>
    </lineage>
</organism>
<feature type="domain" description="T6SS Transcription factor RovC-like DNA binding" evidence="1">
    <location>
        <begin position="10"/>
        <end position="83"/>
    </location>
</feature>
<accession>A0AAQ0KM06</accession>
<name>A0AAQ0KM06_PARVE</name>
<evidence type="ECO:0000259" key="1">
    <source>
        <dbReference type="Pfam" id="PF10074"/>
    </source>
</evidence>
<protein>
    <submittedName>
        <fullName evidence="2">Uncharacterized protein DUF2285</fullName>
    </submittedName>
</protein>
<sequence>MAADAFEETPPQSERLTGYDEAHLTTYLRLLDAEEDGADWREVARIVFGLDVDADPDRAKRVHDSHLARARWMTEAGYRQLLKPGLR</sequence>
<proteinExistence type="predicted"/>
<dbReference type="InterPro" id="IPR018754">
    <property type="entry name" value="RovC-like_DNA-bd"/>
</dbReference>